<dbReference type="PANTHER" id="PTHR33393:SF11">
    <property type="entry name" value="POLYGLUTAMINE SYNTHESIS ACCESSORY PROTEIN RV0574C-RELATED"/>
    <property type="match status" value="1"/>
</dbReference>
<feature type="compositionally biased region" description="Basic and acidic residues" evidence="2">
    <location>
        <begin position="79"/>
        <end position="96"/>
    </location>
</feature>
<dbReference type="InterPro" id="IPR029052">
    <property type="entry name" value="Metallo-depent_PP-like"/>
</dbReference>
<gene>
    <name evidence="4" type="ORF">PSAL00342_LOCUS5092</name>
</gene>
<dbReference type="PANTHER" id="PTHR33393">
    <property type="entry name" value="POLYGLUTAMINE SYNTHESIS ACCESSORY PROTEIN RV0574C-RELATED"/>
    <property type="match status" value="1"/>
</dbReference>
<feature type="domain" description="Capsule synthesis protein CapA" evidence="3">
    <location>
        <begin position="106"/>
        <end position="359"/>
    </location>
</feature>
<feature type="compositionally biased region" description="Polar residues" evidence="2">
    <location>
        <begin position="1"/>
        <end position="17"/>
    </location>
</feature>
<reference evidence="4" key="1">
    <citation type="submission" date="2021-01" db="EMBL/GenBank/DDBJ databases">
        <authorList>
            <person name="Corre E."/>
            <person name="Pelletier E."/>
            <person name="Niang G."/>
            <person name="Scheremetjew M."/>
            <person name="Finn R."/>
            <person name="Kale V."/>
            <person name="Holt S."/>
            <person name="Cochrane G."/>
            <person name="Meng A."/>
            <person name="Brown T."/>
            <person name="Cohen L."/>
        </authorList>
    </citation>
    <scope>NUCLEOTIDE SEQUENCE</scope>
    <source>
        <strain evidence="4">CCMP1897</strain>
    </source>
</reference>
<name>A0A7S3XFP0_9CHLO</name>
<dbReference type="InterPro" id="IPR019079">
    <property type="entry name" value="Capsule_synth_CapA"/>
</dbReference>
<protein>
    <recommendedName>
        <fullName evidence="3">Capsule synthesis protein CapA domain-containing protein</fullName>
    </recommendedName>
</protein>
<proteinExistence type="inferred from homology"/>
<dbReference type="CDD" id="cd07381">
    <property type="entry name" value="MPP_CapA"/>
    <property type="match status" value="1"/>
</dbReference>
<dbReference type="Gene3D" id="3.60.21.10">
    <property type="match status" value="1"/>
</dbReference>
<evidence type="ECO:0000256" key="1">
    <source>
        <dbReference type="ARBA" id="ARBA00005662"/>
    </source>
</evidence>
<sequence length="459" mass="51761">MSNPRKANETSDTSSTKDTFRHVSEHDATSAIVARIRRAFLRHKERARSIRRSTWTWSVDEVRKEGLVRSSASRNRSRRFGDNMERDPRDERKETTHQPGEGTELSLVLLGDVMLGRLIDKQLSNVEGSDERIWGDWLPILQRKHQIVAANLETSVCDHRKLPKMPDRVFNFAVLPQNMTKALSKANVTYVSLANNHVLDFQEGGLLQTIATLKAHGMHFSGAGKSLDEARTPAILTENGVNVAFVSMADHPSEWEAKPGVAGINFIDPMSYKKADLQHQIKNARSMVDELGGGMVVVFAHWGPNWQWKPSEFIVHLGHDMINCGADVVFGHSSHHIMGVEIYHGKPIVYGAGAFLDDYAMDESYRNNLGFLYDLRIQRGRPTTLDMYPSMIHHTWMKPTSDPPYFSSVEKAGEKEARWLRDKLIHLCKDFGTEVQADELSKFSIRIPAHPGFCAHGTA</sequence>
<dbReference type="SMART" id="SM00854">
    <property type="entry name" value="PGA_cap"/>
    <property type="match status" value="1"/>
</dbReference>
<accession>A0A7S3XFP0</accession>
<feature type="region of interest" description="Disordered" evidence="2">
    <location>
        <begin position="68"/>
        <end position="102"/>
    </location>
</feature>
<dbReference type="AlphaFoldDB" id="A0A7S3XFP0"/>
<feature type="region of interest" description="Disordered" evidence="2">
    <location>
        <begin position="1"/>
        <end position="23"/>
    </location>
</feature>
<evidence type="ECO:0000313" key="4">
    <source>
        <dbReference type="EMBL" id="CAE0611257.1"/>
    </source>
</evidence>
<evidence type="ECO:0000259" key="3">
    <source>
        <dbReference type="SMART" id="SM00854"/>
    </source>
</evidence>
<dbReference type="InterPro" id="IPR052169">
    <property type="entry name" value="CW_Biosynth-Accessory"/>
</dbReference>
<dbReference type="SUPFAM" id="SSF56300">
    <property type="entry name" value="Metallo-dependent phosphatases"/>
    <property type="match status" value="1"/>
</dbReference>
<evidence type="ECO:0000256" key="2">
    <source>
        <dbReference type="SAM" id="MobiDB-lite"/>
    </source>
</evidence>
<organism evidence="4">
    <name type="scientific">Picocystis salinarum</name>
    <dbReference type="NCBI Taxonomy" id="88271"/>
    <lineage>
        <taxon>Eukaryota</taxon>
        <taxon>Viridiplantae</taxon>
        <taxon>Chlorophyta</taxon>
        <taxon>Picocystophyceae</taxon>
        <taxon>Picocystales</taxon>
        <taxon>Picocystaceae</taxon>
        <taxon>Picocystis</taxon>
    </lineage>
</organism>
<comment type="similarity">
    <text evidence="1">Belongs to the CapA family.</text>
</comment>
<dbReference type="Pfam" id="PF09587">
    <property type="entry name" value="PGA_cap"/>
    <property type="match status" value="1"/>
</dbReference>
<dbReference type="EMBL" id="HBIS01005642">
    <property type="protein sequence ID" value="CAE0611257.1"/>
    <property type="molecule type" value="Transcribed_RNA"/>
</dbReference>